<dbReference type="AlphaFoldDB" id="A0A1V3JH43"/>
<dbReference type="RefSeq" id="WP_077425353.1">
    <property type="nucleotide sequence ID" value="NZ_MLHQ01000032.1"/>
</dbReference>
<keyword evidence="1" id="KW-0732">Signal</keyword>
<sequence length="65" mass="7305">MKTPKFLTALFPLFLTLPTVAATFSEPQQNIKVAEPEKAEPVVRIQGQNNQPLTFKKTVSLPVFY</sequence>
<reference evidence="2 3" key="1">
    <citation type="submission" date="2016-10" db="EMBL/GenBank/DDBJ databases">
        <title>Rodentibacter gen. nov. and new species.</title>
        <authorList>
            <person name="Christensen H."/>
        </authorList>
    </citation>
    <scope>NUCLEOTIDE SEQUENCE [LARGE SCALE GENOMIC DNA]</scope>
    <source>
        <strain evidence="2 3">Ac151</strain>
    </source>
</reference>
<proteinExistence type="predicted"/>
<dbReference type="EMBL" id="MLHQ01000032">
    <property type="protein sequence ID" value="OOF56015.1"/>
    <property type="molecule type" value="Genomic_DNA"/>
</dbReference>
<organism evidence="2 3">
    <name type="scientific">Rodentibacter myodis</name>
    <dbReference type="NCBI Taxonomy" id="1907939"/>
    <lineage>
        <taxon>Bacteria</taxon>
        <taxon>Pseudomonadati</taxon>
        <taxon>Pseudomonadota</taxon>
        <taxon>Gammaproteobacteria</taxon>
        <taxon>Pasteurellales</taxon>
        <taxon>Pasteurellaceae</taxon>
        <taxon>Rodentibacter</taxon>
    </lineage>
</organism>
<feature type="chain" id="PRO_5012798940" evidence="1">
    <location>
        <begin position="22"/>
        <end position="65"/>
    </location>
</feature>
<accession>A0A1V3JH43</accession>
<dbReference type="Proteomes" id="UP000188602">
    <property type="component" value="Unassembled WGS sequence"/>
</dbReference>
<feature type="signal peptide" evidence="1">
    <location>
        <begin position="1"/>
        <end position="21"/>
    </location>
</feature>
<evidence type="ECO:0000256" key="1">
    <source>
        <dbReference type="SAM" id="SignalP"/>
    </source>
</evidence>
<protein>
    <submittedName>
        <fullName evidence="2">Uncharacterized protein</fullName>
    </submittedName>
</protein>
<gene>
    <name evidence="2" type="ORF">BKL49_10750</name>
</gene>
<keyword evidence="3" id="KW-1185">Reference proteome</keyword>
<evidence type="ECO:0000313" key="2">
    <source>
        <dbReference type="EMBL" id="OOF56015.1"/>
    </source>
</evidence>
<name>A0A1V3JH43_9PAST</name>
<comment type="caution">
    <text evidence="2">The sequence shown here is derived from an EMBL/GenBank/DDBJ whole genome shotgun (WGS) entry which is preliminary data.</text>
</comment>
<dbReference type="STRING" id="1907939.BKL49_10750"/>
<evidence type="ECO:0000313" key="3">
    <source>
        <dbReference type="Proteomes" id="UP000188602"/>
    </source>
</evidence>